<dbReference type="PANTHER" id="PTHR33744">
    <property type="entry name" value="CARBOHYDRATE DIACID REGULATOR"/>
    <property type="match status" value="1"/>
</dbReference>
<dbReference type="AlphaFoldDB" id="A0A5Q0LQ03"/>
<protein>
    <submittedName>
        <fullName evidence="5">Transcriptional regulator</fullName>
    </submittedName>
</protein>
<evidence type="ECO:0000313" key="5">
    <source>
        <dbReference type="EMBL" id="QFZ78536.1"/>
    </source>
</evidence>
<dbReference type="Pfam" id="PF13556">
    <property type="entry name" value="HTH_30"/>
    <property type="match status" value="1"/>
</dbReference>
<dbReference type="EMBL" id="CP045643">
    <property type="protein sequence ID" value="QFZ78536.1"/>
    <property type="molecule type" value="Genomic_DNA"/>
</dbReference>
<reference evidence="5 6" key="1">
    <citation type="submission" date="2019-10" db="EMBL/GenBank/DDBJ databases">
        <title>A novel species.</title>
        <authorList>
            <person name="Gao J."/>
        </authorList>
    </citation>
    <scope>NUCLEOTIDE SEQUENCE [LARGE SCALE GENOMIC DNA]</scope>
    <source>
        <strain evidence="5 6">QMT-28</strain>
    </source>
</reference>
<dbReference type="PANTHER" id="PTHR33744:SF1">
    <property type="entry name" value="DNA-BINDING TRANSCRIPTIONAL ACTIVATOR ADER"/>
    <property type="match status" value="1"/>
</dbReference>
<dbReference type="InterPro" id="IPR009057">
    <property type="entry name" value="Homeodomain-like_sf"/>
</dbReference>
<dbReference type="InterPro" id="IPR042070">
    <property type="entry name" value="PucR_C-HTH_sf"/>
</dbReference>
<dbReference type="InterPro" id="IPR051448">
    <property type="entry name" value="CdaR-like_regulators"/>
</dbReference>
<dbReference type="Proteomes" id="UP000326179">
    <property type="component" value="Chromosome"/>
</dbReference>
<evidence type="ECO:0000259" key="4">
    <source>
        <dbReference type="Pfam" id="PF17853"/>
    </source>
</evidence>
<feature type="compositionally biased region" description="Polar residues" evidence="2">
    <location>
        <begin position="18"/>
        <end position="27"/>
    </location>
</feature>
<dbReference type="InterPro" id="IPR025736">
    <property type="entry name" value="PucR_C-HTH_dom"/>
</dbReference>
<dbReference type="SUPFAM" id="SSF46689">
    <property type="entry name" value="Homeodomain-like"/>
    <property type="match status" value="1"/>
</dbReference>
<gene>
    <name evidence="5" type="ORF">GFH48_04080</name>
</gene>
<dbReference type="Gene3D" id="1.10.10.2840">
    <property type="entry name" value="PucR C-terminal helix-turn-helix domain"/>
    <property type="match status" value="1"/>
</dbReference>
<evidence type="ECO:0000256" key="1">
    <source>
        <dbReference type="ARBA" id="ARBA00006754"/>
    </source>
</evidence>
<feature type="domain" description="CdaR GGDEF-like" evidence="4">
    <location>
        <begin position="357"/>
        <end position="471"/>
    </location>
</feature>
<feature type="region of interest" description="Disordered" evidence="2">
    <location>
        <begin position="1"/>
        <end position="29"/>
    </location>
</feature>
<evidence type="ECO:0000313" key="6">
    <source>
        <dbReference type="Proteomes" id="UP000326179"/>
    </source>
</evidence>
<accession>A0A5Q0LQ03</accession>
<name>A0A5Q0LQ03_9ACTN</name>
<evidence type="ECO:0000259" key="3">
    <source>
        <dbReference type="Pfam" id="PF13556"/>
    </source>
</evidence>
<dbReference type="InterPro" id="IPR041522">
    <property type="entry name" value="CdaR_GGDEF"/>
</dbReference>
<evidence type="ECO:0000256" key="2">
    <source>
        <dbReference type="SAM" id="MobiDB-lite"/>
    </source>
</evidence>
<sequence length="605" mass="65045">MADDASGAGHQRVGPRGSPSQVPSTAPASWGRKQLASLYDVFVLAVTMLDAPGAQEILRLAMDAVPRLTGCRPEGCYLLRDGRLELDATPGATSLDGRAPRELPAAIRQLGALDGEDGTVRFREGGWGWAAGLRGSRGLLGYLVVSAPEPPSDDERLLLYALARPTAAALYNADARSRDREYARQLFRAIEERDAVNERLTTLVAELEAQHTVHDVLARAHDGDAGEDGIAEAVYELTGLATCVEDRFGNPLARAGPGVDGAHEKPDPTLREQLLHRAMRTPDPVRHGGRLIGVARHHGEILGTIELVDPGGAAGDAEVFALGHACTALALELAHRRSLAETELRMSRDLVEDLLSGTDEDGAYARAEAVGHDLHGPHHVVVAQWQATAAGDRFLDAVDRAARGLGLRSLLARRSDMAVLVVQGGPRDPGLYGAVAGEVGSWRGAVGVGSLCETTAGLPHSYEQAVSALHVRRQSQPPYGTAVYEELGLYRILARGNDARDVTFFVREWLGPLLDYDATHGTDLVHTLTRYFDHGGNYDETARALAVHRSTLRYRLQRIREVGGRRLDDVDSRFNLQVATRIWKVSGPAAEGNPHSGSLPGGEAR</sequence>
<dbReference type="Gene3D" id="3.30.450.40">
    <property type="match status" value="1"/>
</dbReference>
<dbReference type="KEGG" id="sfy:GFH48_04080"/>
<comment type="similarity">
    <text evidence="1">Belongs to the CdaR family.</text>
</comment>
<organism evidence="5 6">
    <name type="scientific">Streptomyces fagopyri</name>
    <dbReference type="NCBI Taxonomy" id="2662397"/>
    <lineage>
        <taxon>Bacteria</taxon>
        <taxon>Bacillati</taxon>
        <taxon>Actinomycetota</taxon>
        <taxon>Actinomycetes</taxon>
        <taxon>Kitasatosporales</taxon>
        <taxon>Streptomycetaceae</taxon>
        <taxon>Streptomyces</taxon>
    </lineage>
</organism>
<dbReference type="Pfam" id="PF17853">
    <property type="entry name" value="GGDEF_2"/>
    <property type="match status" value="1"/>
</dbReference>
<dbReference type="InterPro" id="IPR029016">
    <property type="entry name" value="GAF-like_dom_sf"/>
</dbReference>
<proteinExistence type="inferred from homology"/>
<keyword evidence="6" id="KW-1185">Reference proteome</keyword>
<feature type="domain" description="PucR C-terminal helix-turn-helix" evidence="3">
    <location>
        <begin position="524"/>
        <end position="582"/>
    </location>
</feature>